<dbReference type="PANTHER" id="PTHR11972:SF153">
    <property type="entry name" value="SUPEROXIDE-GENERATING NADPH OXIDASE HEAVY CHAIN SUBUNIT A"/>
    <property type="match status" value="1"/>
</dbReference>
<feature type="transmembrane region" description="Helical" evidence="9">
    <location>
        <begin position="309"/>
        <end position="330"/>
    </location>
</feature>
<feature type="transmembrane region" description="Helical" evidence="9">
    <location>
        <begin position="400"/>
        <end position="418"/>
    </location>
</feature>
<evidence type="ECO:0000256" key="7">
    <source>
        <dbReference type="PROSITE-ProRule" id="PRU00192"/>
    </source>
</evidence>
<evidence type="ECO:0000259" key="11">
    <source>
        <dbReference type="PROSITE" id="PS51384"/>
    </source>
</evidence>
<feature type="transmembrane region" description="Helical" evidence="9">
    <location>
        <begin position="267"/>
        <end position="289"/>
    </location>
</feature>
<dbReference type="Pfam" id="PF00018">
    <property type="entry name" value="SH3_1"/>
    <property type="match status" value="1"/>
</dbReference>
<dbReference type="Pfam" id="PF01794">
    <property type="entry name" value="Ferric_reduct"/>
    <property type="match status" value="1"/>
</dbReference>
<dbReference type="InterPro" id="IPR013112">
    <property type="entry name" value="FAD-bd_8"/>
</dbReference>
<dbReference type="Gene3D" id="2.30.30.40">
    <property type="entry name" value="SH3 Domains"/>
    <property type="match status" value="1"/>
</dbReference>
<dbReference type="Pfam" id="PF08030">
    <property type="entry name" value="NAD_binding_6"/>
    <property type="match status" value="1"/>
</dbReference>
<dbReference type="SUPFAM" id="SSF63380">
    <property type="entry name" value="Riboflavin synthase domain-like"/>
    <property type="match status" value="1"/>
</dbReference>
<dbReference type="GO" id="GO:0005886">
    <property type="term" value="C:plasma membrane"/>
    <property type="evidence" value="ECO:0007669"/>
    <property type="project" value="TreeGrafter"/>
</dbReference>
<evidence type="ECO:0000259" key="10">
    <source>
        <dbReference type="PROSITE" id="PS50002"/>
    </source>
</evidence>
<dbReference type="PANTHER" id="PTHR11972">
    <property type="entry name" value="NADPH OXIDASE"/>
    <property type="match status" value="1"/>
</dbReference>
<dbReference type="InterPro" id="IPR017938">
    <property type="entry name" value="Riboflavin_synthase-like_b-brl"/>
</dbReference>
<reference evidence="12" key="1">
    <citation type="submission" date="2021-01" db="EMBL/GenBank/DDBJ databases">
        <authorList>
            <person name="Corre E."/>
            <person name="Pelletier E."/>
            <person name="Niang G."/>
            <person name="Scheremetjew M."/>
            <person name="Finn R."/>
            <person name="Kale V."/>
            <person name="Holt S."/>
            <person name="Cochrane G."/>
            <person name="Meng A."/>
            <person name="Brown T."/>
            <person name="Cohen L."/>
        </authorList>
    </citation>
    <scope>NUCLEOTIDE SEQUENCE</scope>
    <source>
        <strain evidence="12">CCMP2058</strain>
    </source>
</reference>
<dbReference type="EMBL" id="HBEM01026318">
    <property type="protein sequence ID" value="CAD8458949.1"/>
    <property type="molecule type" value="Transcribed_RNA"/>
</dbReference>
<dbReference type="InterPro" id="IPR001452">
    <property type="entry name" value="SH3_domain"/>
</dbReference>
<sequence>MDTQEVYEAIWDFNATDSQQISFRKGERITLLGKDPTGWWLGEIERKGQRVEGLFPFNRTRLVQSSVIGEWNGFESPRQNTVIVLDTKQKPPPGRRRRQKSNKKPTARTVFRVWAHKQVKWGCGVGLIMFGLLAMHYGAAEKVGDITDVGVGVVAAGSGALLLAYETAFEGEPITSLFPARALLWVFLAAICFVSFPLWTIALFLLVASFIEVVGFLRSEQWVEPKKRRKSRKDKEIAEENAHMSYWDKFYSWLVHKHEENKLQRMIFCMIFFAANLALFIYTAIIWTAAVEEMDEDKKLSSYAPFAKAFGAVIDLNSSLLLIPVCRTIIRLVYNSATSGEGCCAWFVRGFFNFIPLDKNIYLHKTLAKISLFAVVGHTIFHFINYSIKPQSTLDRFGWWPFYSGVILLLICQLIYTGAFEDVKRPTFEIFWYSHHLFIFYFLITLLHGAGGFNPNFWKYFAIPGLLYILERAMRYRRGKRMVIVKSVMTMEPNLLSIEMDKKSAFGEAGFREGQYVFVNCPSVKPYEWHPFTISSPPQKDTFTLHIQTQGPGSWTEGVKEYLMSMGPKDRTFFEFKRRNNMGQIEKGKVIGPNGLQLLLIDGPHSAPTQHMSEYEAVMIAGAGIGLTPVIACAESIVYHRWKFGMGKVFPSHAHFYWCVSHRDIEAYRWFVVKVVECQNAVINMRKKSDTMKDKTFRFIINITSVPKSIKANYVSEVMEDEKHDPDFWGGRANIALGGDSKGIQNEKAAFDKSVLYRWMLDPKEKEKKFEDITVIVGRPKWGKEFKHVSAAHKDLDVGVMFCGNRFIGKDLKRMCAQFSSVERKQYFKLHKENF</sequence>
<dbReference type="Gene3D" id="2.40.30.10">
    <property type="entry name" value="Translation factors"/>
    <property type="match status" value="1"/>
</dbReference>
<dbReference type="AlphaFoldDB" id="A0A7S0H3X1"/>
<feature type="compositionally biased region" description="Basic residues" evidence="8">
    <location>
        <begin position="93"/>
        <end position="106"/>
    </location>
</feature>
<dbReference type="InterPro" id="IPR017927">
    <property type="entry name" value="FAD-bd_FR_type"/>
</dbReference>
<feature type="domain" description="FAD-binding FR-type" evidence="11">
    <location>
        <begin position="475"/>
        <end position="600"/>
    </location>
</feature>
<keyword evidence="6 9" id="KW-0472">Membrane</keyword>
<dbReference type="SMART" id="SM00326">
    <property type="entry name" value="SH3"/>
    <property type="match status" value="1"/>
</dbReference>
<dbReference type="InterPro" id="IPR050369">
    <property type="entry name" value="RBOH/FRE"/>
</dbReference>
<keyword evidence="4 9" id="KW-1133">Transmembrane helix</keyword>
<feature type="region of interest" description="Disordered" evidence="8">
    <location>
        <begin position="87"/>
        <end position="106"/>
    </location>
</feature>
<evidence type="ECO:0000256" key="3">
    <source>
        <dbReference type="ARBA" id="ARBA00022692"/>
    </source>
</evidence>
<dbReference type="CDD" id="cd00174">
    <property type="entry name" value="SH3"/>
    <property type="match status" value="1"/>
</dbReference>
<dbReference type="Gene3D" id="3.40.50.80">
    <property type="entry name" value="Nucleotide-binding domain of ferredoxin-NADP reductase (FNR) module"/>
    <property type="match status" value="1"/>
</dbReference>
<evidence type="ECO:0000256" key="8">
    <source>
        <dbReference type="SAM" id="MobiDB-lite"/>
    </source>
</evidence>
<dbReference type="InterPro" id="IPR039261">
    <property type="entry name" value="FNR_nucleotide-bd"/>
</dbReference>
<protein>
    <recommendedName>
        <fullName evidence="13">FAD-binding FR-type domain-containing protein</fullName>
    </recommendedName>
</protein>
<gene>
    <name evidence="12" type="ORF">LAMO00422_LOCUS17901</name>
</gene>
<keyword evidence="5" id="KW-0560">Oxidoreductase</keyword>
<dbReference type="PROSITE" id="PS51384">
    <property type="entry name" value="FAD_FR"/>
    <property type="match status" value="1"/>
</dbReference>
<accession>A0A7S0H3X1</accession>
<dbReference type="InterPro" id="IPR036028">
    <property type="entry name" value="SH3-like_dom_sf"/>
</dbReference>
<keyword evidence="2 7" id="KW-0728">SH3 domain</keyword>
<evidence type="ECO:0000256" key="5">
    <source>
        <dbReference type="ARBA" id="ARBA00023002"/>
    </source>
</evidence>
<organism evidence="12">
    <name type="scientific">Amorphochlora amoebiformis</name>
    <dbReference type="NCBI Taxonomy" id="1561963"/>
    <lineage>
        <taxon>Eukaryota</taxon>
        <taxon>Sar</taxon>
        <taxon>Rhizaria</taxon>
        <taxon>Cercozoa</taxon>
        <taxon>Chlorarachniophyceae</taxon>
        <taxon>Amorphochlora</taxon>
    </lineage>
</organism>
<evidence type="ECO:0000256" key="9">
    <source>
        <dbReference type="SAM" id="Phobius"/>
    </source>
</evidence>
<evidence type="ECO:0000313" key="12">
    <source>
        <dbReference type="EMBL" id="CAD8458949.1"/>
    </source>
</evidence>
<comment type="subcellular location">
    <subcellularLocation>
        <location evidence="1">Membrane</location>
        <topology evidence="1">Multi-pass membrane protein</topology>
    </subcellularLocation>
</comment>
<dbReference type="Pfam" id="PF08022">
    <property type="entry name" value="FAD_binding_8"/>
    <property type="match status" value="1"/>
</dbReference>
<dbReference type="SUPFAM" id="SSF50044">
    <property type="entry name" value="SH3-domain"/>
    <property type="match status" value="1"/>
</dbReference>
<feature type="transmembrane region" description="Helical" evidence="9">
    <location>
        <begin position="367"/>
        <end position="388"/>
    </location>
</feature>
<dbReference type="PROSITE" id="PS50002">
    <property type="entry name" value="SH3"/>
    <property type="match status" value="1"/>
</dbReference>
<dbReference type="InterPro" id="IPR013130">
    <property type="entry name" value="Fe3_Rdtase_TM_dom"/>
</dbReference>
<evidence type="ECO:0000256" key="2">
    <source>
        <dbReference type="ARBA" id="ARBA00022443"/>
    </source>
</evidence>
<evidence type="ECO:0000256" key="6">
    <source>
        <dbReference type="ARBA" id="ARBA00023136"/>
    </source>
</evidence>
<feature type="transmembrane region" description="Helical" evidence="9">
    <location>
        <begin position="430"/>
        <end position="451"/>
    </location>
</feature>
<feature type="domain" description="SH3" evidence="10">
    <location>
        <begin position="2"/>
        <end position="65"/>
    </location>
</feature>
<dbReference type="InterPro" id="IPR013121">
    <property type="entry name" value="Fe_red_NAD-bd_6"/>
</dbReference>
<keyword evidence="3 9" id="KW-0812">Transmembrane</keyword>
<feature type="transmembrane region" description="Helical" evidence="9">
    <location>
        <begin position="121"/>
        <end position="140"/>
    </location>
</feature>
<evidence type="ECO:0000256" key="4">
    <source>
        <dbReference type="ARBA" id="ARBA00022989"/>
    </source>
</evidence>
<evidence type="ECO:0008006" key="13">
    <source>
        <dbReference type="Google" id="ProtNLM"/>
    </source>
</evidence>
<evidence type="ECO:0000256" key="1">
    <source>
        <dbReference type="ARBA" id="ARBA00004141"/>
    </source>
</evidence>
<proteinExistence type="predicted"/>
<dbReference type="GO" id="GO:0016491">
    <property type="term" value="F:oxidoreductase activity"/>
    <property type="evidence" value="ECO:0007669"/>
    <property type="project" value="UniProtKB-KW"/>
</dbReference>
<name>A0A7S0H3X1_9EUKA</name>
<dbReference type="CDD" id="cd06186">
    <property type="entry name" value="NOX_Duox_like_FAD_NADP"/>
    <property type="match status" value="1"/>
</dbReference>